<organism evidence="1 2">
    <name type="scientific">Castanea mollissima</name>
    <name type="common">Chinese chestnut</name>
    <dbReference type="NCBI Taxonomy" id="60419"/>
    <lineage>
        <taxon>Eukaryota</taxon>
        <taxon>Viridiplantae</taxon>
        <taxon>Streptophyta</taxon>
        <taxon>Embryophyta</taxon>
        <taxon>Tracheophyta</taxon>
        <taxon>Spermatophyta</taxon>
        <taxon>Magnoliopsida</taxon>
        <taxon>eudicotyledons</taxon>
        <taxon>Gunneridae</taxon>
        <taxon>Pentapetalae</taxon>
        <taxon>rosids</taxon>
        <taxon>fabids</taxon>
        <taxon>Fagales</taxon>
        <taxon>Fagaceae</taxon>
        <taxon>Castanea</taxon>
    </lineage>
</organism>
<keyword evidence="2" id="KW-1185">Reference proteome</keyword>
<protein>
    <submittedName>
        <fullName evidence="1">Uncharacterized protein</fullName>
    </submittedName>
</protein>
<accession>A0A8J4RLD9</accession>
<dbReference type="InterPro" id="IPR006357">
    <property type="entry name" value="HAD-SF_hydro_IIA"/>
</dbReference>
<dbReference type="Pfam" id="PF13344">
    <property type="entry name" value="Hydrolase_6"/>
    <property type="match status" value="1"/>
</dbReference>
<name>A0A8J4RLD9_9ROSI</name>
<sequence>MTALVLLVAVGNSRLPLCGRRKRTSTRSSFQSSPLPVSALIGFSLWSLMILSRILSTFPSIFPSLNFNLLTTRRNFFKGNKSAMSKPPAKAADSMASNAQEFLVSAKARSCVCMTSLVNLGDDTTIAEISPTCRCRRGPCSPASCWRAWCGSDPIKLCKFPISVLTLHVTVLLSHTVAQTLPSRSCALKVPFPFLTNGGGVPESRRAAELSELLGVHILPSQVVQGHSPFKTLLKRFENELIIAAGKGEPAVVIKVLSLDEYASYFETIDPVSQYNMWTAKQESGNGSDPKKLVPNYNATSDRVKAAFVVSDPVDWGRDIQGGLPGRKDAQQPPLYFAADDLEYQAGHPWFSILTRTGVFRGKDNRAEFPANLVSSMVKS</sequence>
<dbReference type="EMBL" id="JRKL02001050">
    <property type="protein sequence ID" value="KAF3966391.1"/>
    <property type="molecule type" value="Genomic_DNA"/>
</dbReference>
<proteinExistence type="predicted"/>
<dbReference type="InterPro" id="IPR023214">
    <property type="entry name" value="HAD_sf"/>
</dbReference>
<reference evidence="1" key="1">
    <citation type="submission" date="2020-03" db="EMBL/GenBank/DDBJ databases">
        <title>Castanea mollissima Vanexum genome sequencing.</title>
        <authorList>
            <person name="Staton M."/>
        </authorList>
    </citation>
    <scope>NUCLEOTIDE SEQUENCE</scope>
    <source>
        <tissue evidence="1">Leaf</tissue>
    </source>
</reference>
<evidence type="ECO:0000313" key="1">
    <source>
        <dbReference type="EMBL" id="KAF3966391.1"/>
    </source>
</evidence>
<dbReference type="Gene3D" id="3.40.50.1000">
    <property type="entry name" value="HAD superfamily/HAD-like"/>
    <property type="match status" value="1"/>
</dbReference>
<dbReference type="AlphaFoldDB" id="A0A8J4RLD9"/>
<gene>
    <name evidence="1" type="ORF">CMV_009500</name>
</gene>
<dbReference type="Proteomes" id="UP000737018">
    <property type="component" value="Unassembled WGS sequence"/>
</dbReference>
<evidence type="ECO:0000313" key="2">
    <source>
        <dbReference type="Proteomes" id="UP000737018"/>
    </source>
</evidence>
<dbReference type="OrthoDB" id="10251048at2759"/>
<comment type="caution">
    <text evidence="1">The sequence shown here is derived from an EMBL/GenBank/DDBJ whole genome shotgun (WGS) entry which is preliminary data.</text>
</comment>